<name>A0A1J5PU41_9ZZZZ</name>
<protein>
    <submittedName>
        <fullName evidence="1">Uncharacterized protein</fullName>
    </submittedName>
</protein>
<sequence length="171" mass="18854">MTERAQCPVELYKILLRSFALGDVTDEADRVPFVGQHHGRKGQLDRKFIAVFSLCRELERLADRRPFAGGPEGVQALAVVVVVANRCEQCVQIRADGILSGVTEDLLGRQIPVSNLPLIVHDDEGILRGGGDAAELLLAILQRGSFFEHLLLQVLVEVVQRLLGRRQLAVL</sequence>
<accession>A0A1J5PU41</accession>
<dbReference type="EMBL" id="MLJW01002316">
    <property type="protein sequence ID" value="OIQ74985.1"/>
    <property type="molecule type" value="Genomic_DNA"/>
</dbReference>
<reference evidence="1" key="1">
    <citation type="submission" date="2016-10" db="EMBL/GenBank/DDBJ databases">
        <title>Sequence of Gallionella enrichment culture.</title>
        <authorList>
            <person name="Poehlein A."/>
            <person name="Muehling M."/>
            <person name="Daniel R."/>
        </authorList>
    </citation>
    <scope>NUCLEOTIDE SEQUENCE</scope>
</reference>
<organism evidence="1">
    <name type="scientific">mine drainage metagenome</name>
    <dbReference type="NCBI Taxonomy" id="410659"/>
    <lineage>
        <taxon>unclassified sequences</taxon>
        <taxon>metagenomes</taxon>
        <taxon>ecological metagenomes</taxon>
    </lineage>
</organism>
<dbReference type="AlphaFoldDB" id="A0A1J5PU41"/>
<gene>
    <name evidence="1" type="ORF">GALL_433510</name>
</gene>
<proteinExistence type="predicted"/>
<evidence type="ECO:0000313" key="1">
    <source>
        <dbReference type="EMBL" id="OIQ74985.1"/>
    </source>
</evidence>
<comment type="caution">
    <text evidence="1">The sequence shown here is derived from an EMBL/GenBank/DDBJ whole genome shotgun (WGS) entry which is preliminary data.</text>
</comment>